<dbReference type="Proteomes" id="UP000295578">
    <property type="component" value="Unassembled WGS sequence"/>
</dbReference>
<feature type="domain" description="FtsX extracellular" evidence="3">
    <location>
        <begin position="88"/>
        <end position="190"/>
    </location>
</feature>
<evidence type="ECO:0000259" key="3">
    <source>
        <dbReference type="Pfam" id="PF18075"/>
    </source>
</evidence>
<keyword evidence="2" id="KW-0472">Membrane</keyword>
<evidence type="ECO:0000313" key="4">
    <source>
        <dbReference type="EMBL" id="TDD79029.1"/>
    </source>
</evidence>
<name>A0A4R5B2T9_9ACTN</name>
<evidence type="ECO:0000313" key="5">
    <source>
        <dbReference type="Proteomes" id="UP000295578"/>
    </source>
</evidence>
<feature type="region of interest" description="Disordered" evidence="1">
    <location>
        <begin position="1"/>
        <end position="27"/>
    </location>
</feature>
<dbReference type="RefSeq" id="WP_132199810.1">
    <property type="nucleotide sequence ID" value="NZ_SMKY01000122.1"/>
</dbReference>
<dbReference type="OrthoDB" id="9812531at2"/>
<feature type="compositionally biased region" description="Basic and acidic residues" evidence="1">
    <location>
        <begin position="1"/>
        <end position="12"/>
    </location>
</feature>
<dbReference type="Pfam" id="PF18075">
    <property type="entry name" value="FtsX_ECD"/>
    <property type="match status" value="1"/>
</dbReference>
<reference evidence="4 5" key="1">
    <citation type="submission" date="2019-03" db="EMBL/GenBank/DDBJ databases">
        <title>Draft genome sequences of novel Actinobacteria.</title>
        <authorList>
            <person name="Sahin N."/>
            <person name="Ay H."/>
            <person name="Saygin H."/>
        </authorList>
    </citation>
    <scope>NUCLEOTIDE SEQUENCE [LARGE SCALE GENOMIC DNA]</scope>
    <source>
        <strain evidence="4 5">DSM 45941</strain>
    </source>
</reference>
<comment type="caution">
    <text evidence="4">The sequence shown here is derived from an EMBL/GenBank/DDBJ whole genome shotgun (WGS) entry which is preliminary data.</text>
</comment>
<organism evidence="4 5">
    <name type="scientific">Actinomadura darangshiensis</name>
    <dbReference type="NCBI Taxonomy" id="705336"/>
    <lineage>
        <taxon>Bacteria</taxon>
        <taxon>Bacillati</taxon>
        <taxon>Actinomycetota</taxon>
        <taxon>Actinomycetes</taxon>
        <taxon>Streptosporangiales</taxon>
        <taxon>Thermomonosporaceae</taxon>
        <taxon>Actinomadura</taxon>
    </lineage>
</organism>
<protein>
    <recommendedName>
        <fullName evidence="3">FtsX extracellular domain-containing protein</fullName>
    </recommendedName>
</protein>
<dbReference type="AlphaFoldDB" id="A0A4R5B2T9"/>
<dbReference type="InterPro" id="IPR040690">
    <property type="entry name" value="FtsX_ECD"/>
</dbReference>
<dbReference type="EMBL" id="SMKY01000122">
    <property type="protein sequence ID" value="TDD79029.1"/>
    <property type="molecule type" value="Genomic_DNA"/>
</dbReference>
<gene>
    <name evidence="4" type="ORF">E1293_24570</name>
</gene>
<accession>A0A4R5B2T9</accession>
<dbReference type="Gene3D" id="3.30.70.3040">
    <property type="match status" value="1"/>
</dbReference>
<keyword evidence="2" id="KW-1133">Transmembrane helix</keyword>
<sequence length="195" mass="20940">MNATEERLRDALKTVGDTIGPEDVPEPRFATRRRRLSRPVMAVAAVAASAAVVVGGAVLGGVFPSGDAPGPLAPPSASPSPSGSTAPRISVFLCTKASANQFCEHKDATEPQKRAIQSRLEALAQVSFVEFENTRQARERFERRFESSPELSRILKNGDVPESFRVTLASVGDVGKVMRDMVGRPGVDAVIIERR</sequence>
<proteinExistence type="predicted"/>
<keyword evidence="2" id="KW-0812">Transmembrane</keyword>
<evidence type="ECO:0000256" key="2">
    <source>
        <dbReference type="SAM" id="Phobius"/>
    </source>
</evidence>
<evidence type="ECO:0000256" key="1">
    <source>
        <dbReference type="SAM" id="MobiDB-lite"/>
    </source>
</evidence>
<feature type="transmembrane region" description="Helical" evidence="2">
    <location>
        <begin position="40"/>
        <end position="63"/>
    </location>
</feature>
<keyword evidence="5" id="KW-1185">Reference proteome</keyword>